<dbReference type="EMBL" id="JAPFFF010000048">
    <property type="protein sequence ID" value="KAK8840156.1"/>
    <property type="molecule type" value="Genomic_DNA"/>
</dbReference>
<feature type="domain" description="Protein kinase" evidence="1">
    <location>
        <begin position="1"/>
        <end position="137"/>
    </location>
</feature>
<comment type="caution">
    <text evidence="2">The sequence shown here is derived from an EMBL/GenBank/DDBJ whole genome shotgun (WGS) entry which is preliminary data.</text>
</comment>
<dbReference type="PROSITE" id="PS50011">
    <property type="entry name" value="PROTEIN_KINASE_DOM"/>
    <property type="match status" value="1"/>
</dbReference>
<gene>
    <name evidence="2" type="ORF">M9Y10_031096</name>
</gene>
<protein>
    <recommendedName>
        <fullName evidence="1">Protein kinase domain-containing protein</fullName>
    </recommendedName>
</protein>
<reference evidence="2 3" key="1">
    <citation type="submission" date="2024-04" db="EMBL/GenBank/DDBJ databases">
        <title>Tritrichomonas musculus Genome.</title>
        <authorList>
            <person name="Alves-Ferreira E."/>
            <person name="Grigg M."/>
            <person name="Lorenzi H."/>
            <person name="Galac M."/>
        </authorList>
    </citation>
    <scope>NUCLEOTIDE SEQUENCE [LARGE SCALE GENOMIC DNA]</scope>
    <source>
        <strain evidence="2 3">EAF2021</strain>
    </source>
</reference>
<dbReference type="Gene3D" id="1.10.510.10">
    <property type="entry name" value="Transferase(Phosphotransferase) domain 1"/>
    <property type="match status" value="1"/>
</dbReference>
<evidence type="ECO:0000259" key="1">
    <source>
        <dbReference type="PROSITE" id="PS50011"/>
    </source>
</evidence>
<name>A0ABR2H2T0_9EUKA</name>
<sequence>MDHMERGSLSLIIDTEQFEACQYGYDNTKRQIILVGICYGKMILHKNRILHRDLKPENGLIDDKYKPKLTNYGLTKIFDLHNITSQPAAGYPIFTYMAPEVLRGNHFNPKSDDYSFGILMYEIIFGCRSFSDVIYKK</sequence>
<organism evidence="2 3">
    <name type="scientific">Tritrichomonas musculus</name>
    <dbReference type="NCBI Taxonomy" id="1915356"/>
    <lineage>
        <taxon>Eukaryota</taxon>
        <taxon>Metamonada</taxon>
        <taxon>Parabasalia</taxon>
        <taxon>Tritrichomonadida</taxon>
        <taxon>Tritrichomonadidae</taxon>
        <taxon>Tritrichomonas</taxon>
    </lineage>
</organism>
<evidence type="ECO:0000313" key="2">
    <source>
        <dbReference type="EMBL" id="KAK8840156.1"/>
    </source>
</evidence>
<dbReference type="Proteomes" id="UP001470230">
    <property type="component" value="Unassembled WGS sequence"/>
</dbReference>
<dbReference type="SUPFAM" id="SSF56112">
    <property type="entry name" value="Protein kinase-like (PK-like)"/>
    <property type="match status" value="1"/>
</dbReference>
<evidence type="ECO:0000313" key="3">
    <source>
        <dbReference type="Proteomes" id="UP001470230"/>
    </source>
</evidence>
<dbReference type="Pfam" id="PF00069">
    <property type="entry name" value="Pkinase"/>
    <property type="match status" value="1"/>
</dbReference>
<accession>A0ABR2H2T0</accession>
<proteinExistence type="predicted"/>
<keyword evidence="3" id="KW-1185">Reference proteome</keyword>
<dbReference type="PANTHER" id="PTHR47975:SF65">
    <property type="entry name" value="OS10G0200000 PROTEIN"/>
    <property type="match status" value="1"/>
</dbReference>
<dbReference type="PANTHER" id="PTHR47975">
    <property type="entry name" value="S-LOCUS LECTIN KINASE FAMILY PROTEIN"/>
    <property type="match status" value="1"/>
</dbReference>
<dbReference type="InterPro" id="IPR011009">
    <property type="entry name" value="Kinase-like_dom_sf"/>
</dbReference>
<dbReference type="InterPro" id="IPR000719">
    <property type="entry name" value="Prot_kinase_dom"/>
</dbReference>